<dbReference type="NCBIfam" id="TIGR02786">
    <property type="entry name" value="addB_alphas"/>
    <property type="match status" value="1"/>
</dbReference>
<dbReference type="EMBL" id="NOXT01000113">
    <property type="protein sequence ID" value="OYQ27634.1"/>
    <property type="molecule type" value="Genomic_DNA"/>
</dbReference>
<dbReference type="RefSeq" id="WP_094473952.1">
    <property type="nucleotide sequence ID" value="NZ_NOXT01000113.1"/>
</dbReference>
<dbReference type="Proteomes" id="UP000216991">
    <property type="component" value="Unassembled WGS sequence"/>
</dbReference>
<dbReference type="InterPro" id="IPR011335">
    <property type="entry name" value="Restrct_endonuc-II-like"/>
</dbReference>
<accession>A0A255YG17</accession>
<dbReference type="InterPro" id="IPR027417">
    <property type="entry name" value="P-loop_NTPase"/>
</dbReference>
<gene>
    <name evidence="2" type="primary">addB</name>
    <name evidence="2" type="ORF">CHU93_10230</name>
</gene>
<reference evidence="2 3" key="1">
    <citation type="submission" date="2017-07" db="EMBL/GenBank/DDBJ databases">
        <title>Sandarakinorhabdus cyanobacteriorum sp. nov., a novel bacterium isolated from cyanobacterial aggregates in a eutrophic lake.</title>
        <authorList>
            <person name="Cai H."/>
        </authorList>
    </citation>
    <scope>NUCLEOTIDE SEQUENCE [LARGE SCALE GENOMIC DNA]</scope>
    <source>
        <strain evidence="2 3">TH057</strain>
    </source>
</reference>
<feature type="domain" description="PD-(D/E)XK endonuclease-like" evidence="1">
    <location>
        <begin position="726"/>
        <end position="943"/>
    </location>
</feature>
<dbReference type="OrthoDB" id="9780606at2"/>
<dbReference type="InterPro" id="IPR014153">
    <property type="entry name" value="Ds_break_AddB"/>
</dbReference>
<evidence type="ECO:0000313" key="3">
    <source>
        <dbReference type="Proteomes" id="UP000216991"/>
    </source>
</evidence>
<evidence type="ECO:0000313" key="2">
    <source>
        <dbReference type="EMBL" id="OYQ27634.1"/>
    </source>
</evidence>
<sequence length="996" mass="105174">MIAPQPGLARAPALFNIPLHVGFADALAAGLLARCGSDPLRLAQALVLLPNRRAVTALTEAFVRQLPGGAGGLLLPRMVPVGDLDDGGFARLVEGQAPVAAAVPPLVRRFTMARLAERLPGGARTAVERLRLGDALAGVLDALLAAEIPPEALAAAADGQDLADHWQKTLAYLELIIALWPEARQQQGGAEGVTRLATLIDATIARWQAAPPAGLVAAAGIANPTPALVRLLAAILRLPDGMVVLPGLDDDVSAAGEARWQAIRLADADDPASRDDAGHPQWGLKALLAGLGLDRADVQRWPHGAGPLDGPPERAAALLAALAPAAAPPGDAPEAAARAGLMLAECATAAEEAQLVALALREALEVPGQRAALVTPDPVLARRVAAHCRRWGVLVDSSAGEPLALRPPGALALALAAALAEGFAPARLLAVLKNRLVRAGDAGFARALLLADLGLRGVRPPPGLDAVGEHVTRWVGEKRPADAAAMDLWWEDVAAALAPLEKLRDRADFTLPDLAAALRQAIGALTGDDGWAGPDGRQLAGLIADLERDGGHFCALSADEAPALLAALIDGVAVRVPGQGHPRLAILGPVEAQLARADLMILAGLNETSWPGRPSPDPWLAPAIRARLGLPGTARAQGLAAQDFLRAACGPKVLITRARRDAGGPQLPSRLWLRLIAQFERADAPPLPRRDDLVALARWLDGAPAGPQPAALPEPNPPLDLRPKGLSITEIDTLIADPFAFHARRILELEPLDPLDQDPTPAMRGTLVHKVLERWVRRQHGTLHDLDRIIAEELESEARHFPLLEATWLPRMRVALHWAGALILAEEQAGWRQMLAEVKLRLPLAGGLILSGKIDRIDRHDDGRVRVVDYKTGGVPSGKRVQALEANQLALGLALALQGQAADGTAALPPGKPGGIEYWQLRGSHKEAGKVTAPLGKDGDAAAHMASVLDFATELAGRYLLAETPFVPKLRPQWAWTDYDHLARVAEWINRPRRML</sequence>
<proteinExistence type="predicted"/>
<dbReference type="SUPFAM" id="SSF52540">
    <property type="entry name" value="P-loop containing nucleoside triphosphate hydrolases"/>
    <property type="match status" value="1"/>
</dbReference>
<organism evidence="2 3">
    <name type="scientific">Sandarakinorhabdus cyanobacteriorum</name>
    <dbReference type="NCBI Taxonomy" id="1981098"/>
    <lineage>
        <taxon>Bacteria</taxon>
        <taxon>Pseudomonadati</taxon>
        <taxon>Pseudomonadota</taxon>
        <taxon>Alphaproteobacteria</taxon>
        <taxon>Sphingomonadales</taxon>
        <taxon>Sphingosinicellaceae</taxon>
        <taxon>Sandarakinorhabdus</taxon>
    </lineage>
</organism>
<dbReference type="InterPro" id="IPR011604">
    <property type="entry name" value="PDDEXK-like_dom_sf"/>
</dbReference>
<keyword evidence="3" id="KW-1185">Reference proteome</keyword>
<dbReference type="Gene3D" id="3.90.320.10">
    <property type="match status" value="1"/>
</dbReference>
<evidence type="ECO:0000259" key="1">
    <source>
        <dbReference type="Pfam" id="PF12705"/>
    </source>
</evidence>
<dbReference type="AlphaFoldDB" id="A0A255YG17"/>
<dbReference type="InterPro" id="IPR038726">
    <property type="entry name" value="PDDEXK_AddAB-type"/>
</dbReference>
<dbReference type="Pfam" id="PF12705">
    <property type="entry name" value="PDDEXK_1"/>
    <property type="match status" value="1"/>
</dbReference>
<dbReference type="SUPFAM" id="SSF52980">
    <property type="entry name" value="Restriction endonuclease-like"/>
    <property type="match status" value="1"/>
</dbReference>
<name>A0A255YG17_9SPHN</name>
<protein>
    <submittedName>
        <fullName evidence="2">Double-strand break repair protein AddB</fullName>
    </submittedName>
</protein>
<comment type="caution">
    <text evidence="2">The sequence shown here is derived from an EMBL/GenBank/DDBJ whole genome shotgun (WGS) entry which is preliminary data.</text>
</comment>